<evidence type="ECO:0000256" key="7">
    <source>
        <dbReference type="SAM" id="Phobius"/>
    </source>
</evidence>
<dbReference type="CDD" id="cd06261">
    <property type="entry name" value="TM_PBP2"/>
    <property type="match status" value="1"/>
</dbReference>
<keyword evidence="10" id="KW-1185">Reference proteome</keyword>
<evidence type="ECO:0000256" key="1">
    <source>
        <dbReference type="ARBA" id="ARBA00004651"/>
    </source>
</evidence>
<feature type="transmembrane region" description="Helical" evidence="7">
    <location>
        <begin position="21"/>
        <end position="41"/>
    </location>
</feature>
<proteinExistence type="predicted"/>
<keyword evidence="5 7" id="KW-1133">Transmembrane helix</keyword>
<keyword evidence="2" id="KW-0813">Transport</keyword>
<evidence type="ECO:0000313" key="10">
    <source>
        <dbReference type="Proteomes" id="UP000658690"/>
    </source>
</evidence>
<feature type="transmembrane region" description="Helical" evidence="7">
    <location>
        <begin position="185"/>
        <end position="208"/>
    </location>
</feature>
<dbReference type="Proteomes" id="UP000658690">
    <property type="component" value="Unassembled WGS sequence"/>
</dbReference>
<accession>A0ABX1Z917</accession>
<evidence type="ECO:0000256" key="3">
    <source>
        <dbReference type="ARBA" id="ARBA00022475"/>
    </source>
</evidence>
<dbReference type="PROSITE" id="PS50928">
    <property type="entry name" value="ABC_TM1"/>
    <property type="match status" value="1"/>
</dbReference>
<organism evidence="9 10">
    <name type="scientific">Paenibacillus germinis</name>
    <dbReference type="NCBI Taxonomy" id="2654979"/>
    <lineage>
        <taxon>Bacteria</taxon>
        <taxon>Bacillati</taxon>
        <taxon>Bacillota</taxon>
        <taxon>Bacilli</taxon>
        <taxon>Bacillales</taxon>
        <taxon>Paenibacillaceae</taxon>
        <taxon>Paenibacillus</taxon>
    </lineage>
</organism>
<gene>
    <name evidence="9" type="ORF">GC102_21550</name>
</gene>
<feature type="transmembrane region" description="Helical" evidence="7">
    <location>
        <begin position="263"/>
        <end position="283"/>
    </location>
</feature>
<feature type="transmembrane region" description="Helical" evidence="7">
    <location>
        <begin position="143"/>
        <end position="164"/>
    </location>
</feature>
<feature type="transmembrane region" description="Helical" evidence="7">
    <location>
        <begin position="112"/>
        <end position="131"/>
    </location>
</feature>
<evidence type="ECO:0000256" key="2">
    <source>
        <dbReference type="ARBA" id="ARBA00022448"/>
    </source>
</evidence>
<dbReference type="InterPro" id="IPR035906">
    <property type="entry name" value="MetI-like_sf"/>
</dbReference>
<comment type="subcellular location">
    <subcellularLocation>
        <location evidence="1">Cell membrane</location>
        <topology evidence="1">Multi-pass membrane protein</topology>
    </subcellularLocation>
</comment>
<feature type="transmembrane region" description="Helical" evidence="7">
    <location>
        <begin position="81"/>
        <end position="100"/>
    </location>
</feature>
<comment type="caution">
    <text evidence="9">The sequence shown here is derived from an EMBL/GenBank/DDBJ whole genome shotgun (WGS) entry which is preliminary data.</text>
</comment>
<sequence>MSVLSRKNGFDRMFDITNYTIMTVIMLAVMYPLYIIVISSISDPDSVNTGGVWLLPEGITFEGYKRIFTDSKIWTGYKNTLIYTSLGTSLNVVLCLTSAFALSRSDLAGRNYFMILIVFTMFFGGGLIPTYLLVKEMGMTNTIWSQIVPGAVTAYNIIICRTFFQTTIPKELQEASEMDGCSITGFFFKVVLPLSLPIVAVMVLFNAVAHWNAYFTGLIYLRDHKLYPLQLVIREILIVNESQADSAIGGAGEDGGAQRIADIMKYGVIIVSSLPVLVLYPFLQRYFVKGIMIGSLKG</sequence>
<keyword evidence="4 7" id="KW-0812">Transmembrane</keyword>
<evidence type="ECO:0000259" key="8">
    <source>
        <dbReference type="PROSITE" id="PS50928"/>
    </source>
</evidence>
<dbReference type="PANTHER" id="PTHR43744">
    <property type="entry name" value="ABC TRANSPORTER PERMEASE PROTEIN MG189-RELATED-RELATED"/>
    <property type="match status" value="1"/>
</dbReference>
<evidence type="ECO:0000313" key="9">
    <source>
        <dbReference type="EMBL" id="NOU88325.1"/>
    </source>
</evidence>
<evidence type="ECO:0000256" key="6">
    <source>
        <dbReference type="ARBA" id="ARBA00023136"/>
    </source>
</evidence>
<dbReference type="RefSeq" id="WP_171691345.1">
    <property type="nucleotide sequence ID" value="NZ_WHOC01000107.1"/>
</dbReference>
<dbReference type="InterPro" id="IPR000515">
    <property type="entry name" value="MetI-like"/>
</dbReference>
<dbReference type="Gene3D" id="1.10.3720.10">
    <property type="entry name" value="MetI-like"/>
    <property type="match status" value="1"/>
</dbReference>
<evidence type="ECO:0000256" key="4">
    <source>
        <dbReference type="ARBA" id="ARBA00022692"/>
    </source>
</evidence>
<keyword evidence="3" id="KW-1003">Cell membrane</keyword>
<reference evidence="9 10" key="1">
    <citation type="submission" date="2019-10" db="EMBL/GenBank/DDBJ databases">
        <title>Description of Paenibacillus choica sp. nov.</title>
        <authorList>
            <person name="Carlier A."/>
            <person name="Qi S."/>
        </authorList>
    </citation>
    <scope>NUCLEOTIDE SEQUENCE [LARGE SCALE GENOMIC DNA]</scope>
    <source>
        <strain evidence="9 10">LMG 31460</strain>
    </source>
</reference>
<dbReference type="SUPFAM" id="SSF161098">
    <property type="entry name" value="MetI-like"/>
    <property type="match status" value="1"/>
</dbReference>
<dbReference type="EMBL" id="WHOC01000107">
    <property type="protein sequence ID" value="NOU88325.1"/>
    <property type="molecule type" value="Genomic_DNA"/>
</dbReference>
<name>A0ABX1Z917_9BACL</name>
<keyword evidence="6 7" id="KW-0472">Membrane</keyword>
<evidence type="ECO:0000256" key="5">
    <source>
        <dbReference type="ARBA" id="ARBA00022989"/>
    </source>
</evidence>
<feature type="domain" description="ABC transmembrane type-1" evidence="8">
    <location>
        <begin position="77"/>
        <end position="287"/>
    </location>
</feature>
<protein>
    <submittedName>
        <fullName evidence="9">ABC transporter permease subunit</fullName>
    </submittedName>
</protein>
<dbReference type="PANTHER" id="PTHR43744:SF9">
    <property type="entry name" value="POLYGALACTURONAN_RHAMNOGALACTURONAN TRANSPORT SYSTEM PERMEASE PROTEIN YTCP"/>
    <property type="match status" value="1"/>
</dbReference>